<keyword evidence="2" id="KW-0597">Phosphoprotein</keyword>
<accession>A0A1I7S5T6</accession>
<reference evidence="10" key="1">
    <citation type="submission" date="2016-11" db="UniProtKB">
        <authorList>
            <consortium name="WormBaseParasite"/>
        </authorList>
    </citation>
    <scope>IDENTIFICATION</scope>
</reference>
<dbReference type="FunFam" id="3.30.710.10:FF:000038">
    <property type="entry name" value="BTB/POZ domain-containing protein KCTD3 isoform X1"/>
    <property type="match status" value="1"/>
</dbReference>
<dbReference type="PANTHER" id="PTHR15859">
    <property type="entry name" value="SETA BINDING PROTEIN 1"/>
    <property type="match status" value="1"/>
</dbReference>
<keyword evidence="9" id="KW-1185">Reference proteome</keyword>
<evidence type="ECO:0000256" key="2">
    <source>
        <dbReference type="ARBA" id="ARBA00022553"/>
    </source>
</evidence>
<dbReference type="Proteomes" id="UP000095284">
    <property type="component" value="Unplaced"/>
</dbReference>
<dbReference type="eggNOG" id="KOG2714">
    <property type="taxonomic scope" value="Eukaryota"/>
</dbReference>
<evidence type="ECO:0000256" key="1">
    <source>
        <dbReference type="ARBA" id="ARBA00009572"/>
    </source>
</evidence>
<dbReference type="Gene3D" id="3.30.710.10">
    <property type="entry name" value="Potassium Channel Kv1.1, Chain A"/>
    <property type="match status" value="1"/>
</dbReference>
<reference evidence="7" key="2">
    <citation type="submission" date="2020-09" db="EMBL/GenBank/DDBJ databases">
        <authorList>
            <person name="Kikuchi T."/>
        </authorList>
    </citation>
    <scope>NUCLEOTIDE SEQUENCE</scope>
    <source>
        <strain evidence="7">Ka4C1</strain>
    </source>
</reference>
<keyword evidence="4" id="KW-0677">Repeat</keyword>
<feature type="domain" description="BTB" evidence="6">
    <location>
        <begin position="9"/>
        <end position="80"/>
    </location>
</feature>
<dbReference type="InterPro" id="IPR003131">
    <property type="entry name" value="T1-type_BTB"/>
</dbReference>
<evidence type="ECO:0000256" key="5">
    <source>
        <dbReference type="SAM" id="MobiDB-lite"/>
    </source>
</evidence>
<proteinExistence type="inferred from homology"/>
<evidence type="ECO:0000259" key="6">
    <source>
        <dbReference type="PROSITE" id="PS50097"/>
    </source>
</evidence>
<dbReference type="InterPro" id="IPR047876">
    <property type="entry name" value="SHKBP1/KCTD3"/>
</dbReference>
<evidence type="ECO:0000313" key="8">
    <source>
        <dbReference type="Proteomes" id="UP000095284"/>
    </source>
</evidence>
<organism evidence="8 10">
    <name type="scientific">Bursaphelenchus xylophilus</name>
    <name type="common">Pinewood nematode worm</name>
    <name type="synonym">Aphelenchoides xylophilus</name>
    <dbReference type="NCBI Taxonomy" id="6326"/>
    <lineage>
        <taxon>Eukaryota</taxon>
        <taxon>Metazoa</taxon>
        <taxon>Ecdysozoa</taxon>
        <taxon>Nematoda</taxon>
        <taxon>Chromadorea</taxon>
        <taxon>Rhabditida</taxon>
        <taxon>Tylenchina</taxon>
        <taxon>Tylenchomorpha</taxon>
        <taxon>Aphelenchoidea</taxon>
        <taxon>Aphelenchoididae</taxon>
        <taxon>Bursaphelenchus</taxon>
    </lineage>
</organism>
<evidence type="ECO:0000256" key="4">
    <source>
        <dbReference type="ARBA" id="ARBA00022737"/>
    </source>
</evidence>
<dbReference type="EMBL" id="CAJFCV020000005">
    <property type="protein sequence ID" value="CAG9125049.1"/>
    <property type="molecule type" value="Genomic_DNA"/>
</dbReference>
<dbReference type="Proteomes" id="UP000582659">
    <property type="component" value="Unassembled WGS sequence"/>
</dbReference>
<comment type="similarity">
    <text evidence="1">Belongs to the KCTD3 family.</text>
</comment>
<dbReference type="SMART" id="SM00320">
    <property type="entry name" value="WD40"/>
    <property type="match status" value="2"/>
</dbReference>
<feature type="compositionally biased region" description="Polar residues" evidence="5">
    <location>
        <begin position="172"/>
        <end position="183"/>
    </location>
</feature>
<dbReference type="SUPFAM" id="SSF50978">
    <property type="entry name" value="WD40 repeat-like"/>
    <property type="match status" value="1"/>
</dbReference>
<dbReference type="GO" id="GO:0051260">
    <property type="term" value="P:protein homooligomerization"/>
    <property type="evidence" value="ECO:0007669"/>
    <property type="project" value="InterPro"/>
</dbReference>
<evidence type="ECO:0000313" key="9">
    <source>
        <dbReference type="Proteomes" id="UP000659654"/>
    </source>
</evidence>
<dbReference type="PROSITE" id="PS50097">
    <property type="entry name" value="BTB"/>
    <property type="match status" value="1"/>
</dbReference>
<protein>
    <submittedName>
        <fullName evidence="7">(pine wood nematode) hypothetical protein</fullName>
    </submittedName>
    <submittedName>
        <fullName evidence="10">BTB domain-containing protein</fullName>
    </submittedName>
</protein>
<keyword evidence="3" id="KW-0853">WD repeat</keyword>
<dbReference type="AlphaFoldDB" id="A0A1I7S5T6"/>
<dbReference type="Proteomes" id="UP000659654">
    <property type="component" value="Unassembled WGS sequence"/>
</dbReference>
<dbReference type="InterPro" id="IPR015943">
    <property type="entry name" value="WD40/YVTN_repeat-like_dom_sf"/>
</dbReference>
<dbReference type="SMR" id="A0A1I7S5T6"/>
<evidence type="ECO:0000313" key="7">
    <source>
        <dbReference type="EMBL" id="CAD5232489.1"/>
    </source>
</evidence>
<evidence type="ECO:0000313" key="10">
    <source>
        <dbReference type="WBParaSite" id="BXY_0837100.1"/>
    </source>
</evidence>
<dbReference type="EMBL" id="CAJFDI010000005">
    <property type="protein sequence ID" value="CAD5232489.1"/>
    <property type="molecule type" value="Genomic_DNA"/>
</dbReference>
<dbReference type="InterPro" id="IPR036322">
    <property type="entry name" value="WD40_repeat_dom_sf"/>
</dbReference>
<name>A0A1I7S5T6_BURXY</name>
<feature type="region of interest" description="Disordered" evidence="5">
    <location>
        <begin position="158"/>
        <end position="183"/>
    </location>
</feature>
<evidence type="ECO:0000256" key="3">
    <source>
        <dbReference type="ARBA" id="ARBA00022574"/>
    </source>
</evidence>
<gene>
    <name evidence="7" type="ORF">BXYJ_LOCUS12580</name>
</gene>
<dbReference type="Gene3D" id="2.130.10.10">
    <property type="entry name" value="YVTN repeat-like/Quinoprotein amine dehydrogenase"/>
    <property type="match status" value="1"/>
</dbReference>
<dbReference type="SUPFAM" id="SSF54695">
    <property type="entry name" value="POZ domain"/>
    <property type="match status" value="1"/>
</dbReference>
<sequence>MSETRRTSSNEIINLNVGGQRFSTSRSTLSWVPDTFFSSLLSGRINSTEDATGAFFIDRDPDLFRRVLHYLRTQQIDLSNVSLSMLIHEAEFYGITPLLKRLKLCQEMNETPCGDVLFMGVLDPPDEIPSVSSVALNRSINASNHMQSPLIRERRLSSVTPRGYSHQDAHRQSSASFSTGYPSQNMYSSSSVKFKINDSGESSSRLSTVSSESTVDPTTRQIRTDLRRLVLRENEMDEENVNRNLMRVRLIRAYQNAVAVAYTNFGCVYKMKDSYGWKMCFVSGIMDAPIKHMAFLSKFPTQLSEKMLALGLTSNVIHLYLIEEGGDAQVHRTVGVFSLNADIDKLFFIGSQLVALSWTGKVGVWNSMTHNWQVQDVMQISSYDTAGFILLLGCTNGCIYYIDMQKFPLRMKDNDLLITELYRDPNADTITAISVYLTPKTNICGNWIEIAYGTATGNVRVIVQHPETVGHGPQLFQTHSVHTSPITRVALTTNYLISVCHENNHVRSWSVARFRGMISTQPGGQSLASFKIMTLDSSPDDSPLPEGCNPGPYGEQDGEQIFVQRVVPDANTLFILLASTGERLCTIKTVDAQPITAFYVHECEGSNRMGARPRRYLFAGTSSGSVQMFDLTTALDQHQARTTLLSQQLSQLSTQTVQVGSEAKNNPSGSSGVVTGAQNSFINLSPSLINQWNVVKGFQTLQGPTPEELLKLIEDCDLAVASLNALPEHGSSSQD</sequence>
<dbReference type="SMART" id="SM00225">
    <property type="entry name" value="BTB"/>
    <property type="match status" value="1"/>
</dbReference>
<dbReference type="InterPro" id="IPR001680">
    <property type="entry name" value="WD40_rpt"/>
</dbReference>
<dbReference type="InterPro" id="IPR000210">
    <property type="entry name" value="BTB/POZ_dom"/>
</dbReference>
<dbReference type="InterPro" id="IPR011333">
    <property type="entry name" value="SKP1/BTB/POZ_sf"/>
</dbReference>
<dbReference type="Pfam" id="PF02214">
    <property type="entry name" value="BTB_2"/>
    <property type="match status" value="1"/>
</dbReference>
<dbReference type="WBParaSite" id="BXY_0837100.1">
    <property type="protein sequence ID" value="BXY_0837100.1"/>
    <property type="gene ID" value="BXY_0837100"/>
</dbReference>
<dbReference type="OrthoDB" id="6077599at2759"/>
<dbReference type="PANTHER" id="PTHR15859:SF1">
    <property type="entry name" value="BTB DOMAIN-CONTAINING PROTEIN"/>
    <property type="match status" value="1"/>
</dbReference>